<evidence type="ECO:0000313" key="3">
    <source>
        <dbReference type="EMBL" id="NOU97678.1"/>
    </source>
</evidence>
<keyword evidence="2" id="KW-0812">Transmembrane</keyword>
<evidence type="ECO:0000313" key="4">
    <source>
        <dbReference type="Proteomes" id="UP000641588"/>
    </source>
</evidence>
<dbReference type="InterPro" id="IPR014245">
    <property type="entry name" value="Spore_III_AF"/>
</dbReference>
<feature type="compositionally biased region" description="Polar residues" evidence="1">
    <location>
        <begin position="212"/>
        <end position="228"/>
    </location>
</feature>
<evidence type="ECO:0000256" key="2">
    <source>
        <dbReference type="SAM" id="Phobius"/>
    </source>
</evidence>
<name>A0A972GWN0_9BACL</name>
<comment type="caution">
    <text evidence="3">The sequence shown here is derived from an EMBL/GenBank/DDBJ whole genome shotgun (WGS) entry which is preliminary data.</text>
</comment>
<evidence type="ECO:0000256" key="1">
    <source>
        <dbReference type="SAM" id="MobiDB-lite"/>
    </source>
</evidence>
<dbReference type="Proteomes" id="UP000641588">
    <property type="component" value="Unassembled WGS sequence"/>
</dbReference>
<dbReference type="AlphaFoldDB" id="A0A972GWN0"/>
<keyword evidence="4" id="KW-1185">Reference proteome</keyword>
<keyword evidence="2" id="KW-1133">Transmembrane helix</keyword>
<sequence>MDWLGSWLKAIILIIMLATFVDILLPNQTMQRYVKTVMSLFILLTLLQPLLSLFQKNTSIDSMLADADALFKGSSDKSVLAALGQRQGGAADMQSLDSIERQAEQLKTRQEQQSQSLAQQQVSELMKRNIEQTTGLMVTNLSVEIGKDVSGQMQIRKVDVQANAPSKSKGVKQTSSATVKPITIEAIKQVDITIEPKSEAAFGGNKDKVGPNPNNVISGKEPNTANTQEQTQIKMLLNKDWQVPLERITVEIAASNGKADS</sequence>
<accession>A0A972GWN0</accession>
<keyword evidence="2" id="KW-0472">Membrane</keyword>
<feature type="transmembrane region" description="Helical" evidence="2">
    <location>
        <begin position="37"/>
        <end position="54"/>
    </location>
</feature>
<proteinExistence type="predicted"/>
<dbReference type="NCBIfam" id="TIGR02896">
    <property type="entry name" value="spore_III_AF"/>
    <property type="match status" value="1"/>
</dbReference>
<reference evidence="3" key="1">
    <citation type="submission" date="2019-10" db="EMBL/GenBank/DDBJ databases">
        <title>Description of Paenibacillus glebae sp. nov.</title>
        <authorList>
            <person name="Carlier A."/>
            <person name="Qi S."/>
        </authorList>
    </citation>
    <scope>NUCLEOTIDE SEQUENCE</scope>
    <source>
        <strain evidence="3">LMG 31456</strain>
    </source>
</reference>
<dbReference type="EMBL" id="WHOD01000119">
    <property type="protein sequence ID" value="NOU97678.1"/>
    <property type="molecule type" value="Genomic_DNA"/>
</dbReference>
<protein>
    <submittedName>
        <fullName evidence="3">Stage III sporulation protein AF</fullName>
    </submittedName>
</protein>
<dbReference type="Pfam" id="PF09581">
    <property type="entry name" value="Spore_III_AF"/>
    <property type="match status" value="1"/>
</dbReference>
<feature type="transmembrane region" description="Helical" evidence="2">
    <location>
        <begin position="6"/>
        <end position="25"/>
    </location>
</feature>
<feature type="region of interest" description="Disordered" evidence="1">
    <location>
        <begin position="202"/>
        <end position="228"/>
    </location>
</feature>
<organism evidence="3 4">
    <name type="scientific">Paenibacillus foliorum</name>
    <dbReference type="NCBI Taxonomy" id="2654974"/>
    <lineage>
        <taxon>Bacteria</taxon>
        <taxon>Bacillati</taxon>
        <taxon>Bacillota</taxon>
        <taxon>Bacilli</taxon>
        <taxon>Bacillales</taxon>
        <taxon>Paenibacillaceae</taxon>
        <taxon>Paenibacillus</taxon>
    </lineage>
</organism>
<gene>
    <name evidence="3" type="primary">spoIIIAF</name>
    <name evidence="3" type="ORF">GC093_31280</name>
</gene>